<dbReference type="RefSeq" id="WP_283400842.1">
    <property type="nucleotide sequence ID" value="NZ_FXUB01000004.1"/>
</dbReference>
<dbReference type="InterPro" id="IPR011257">
    <property type="entry name" value="DNA_glycosylase"/>
</dbReference>
<evidence type="ECO:0000313" key="2">
    <source>
        <dbReference type="Proteomes" id="UP001157911"/>
    </source>
</evidence>
<comment type="caution">
    <text evidence="1">The sequence shown here is derived from an EMBL/GenBank/DDBJ whole genome shotgun (WGS) entry which is preliminary data.</text>
</comment>
<dbReference type="SUPFAM" id="SSF48150">
    <property type="entry name" value="DNA-glycosylase"/>
    <property type="match status" value="1"/>
</dbReference>
<gene>
    <name evidence="1" type="ORF">SAMN06265339_1391</name>
</gene>
<protein>
    <recommendedName>
        <fullName evidence="3">F-box domain-containing protein</fullName>
    </recommendedName>
</protein>
<dbReference type="Proteomes" id="UP001157911">
    <property type="component" value="Unassembled WGS sequence"/>
</dbReference>
<dbReference type="InterPro" id="IPR023170">
    <property type="entry name" value="HhH_base_excis_C"/>
</dbReference>
<name>A0ABY1NQW9_9BACT</name>
<accession>A0ABY1NQW9</accession>
<evidence type="ECO:0008006" key="3">
    <source>
        <dbReference type="Google" id="ProtNLM"/>
    </source>
</evidence>
<dbReference type="EMBL" id="FXUB01000004">
    <property type="protein sequence ID" value="SMP15398.1"/>
    <property type="molecule type" value="Genomic_DNA"/>
</dbReference>
<evidence type="ECO:0000313" key="1">
    <source>
        <dbReference type="EMBL" id="SMP15398.1"/>
    </source>
</evidence>
<dbReference type="Gene3D" id="1.10.1670.10">
    <property type="entry name" value="Helix-hairpin-Helix base-excision DNA repair enzymes (C-terminal)"/>
    <property type="match status" value="1"/>
</dbReference>
<reference evidence="1 2" key="1">
    <citation type="submission" date="2017-05" db="EMBL/GenBank/DDBJ databases">
        <authorList>
            <person name="Varghese N."/>
            <person name="Submissions S."/>
        </authorList>
    </citation>
    <scope>NUCLEOTIDE SEQUENCE [LARGE SCALE GENOMIC DNA]</scope>
    <source>
        <strain evidence="1 2">DSM 15522</strain>
    </source>
</reference>
<keyword evidence="2" id="KW-1185">Reference proteome</keyword>
<proteinExistence type="predicted"/>
<dbReference type="Pfam" id="PF09171">
    <property type="entry name" value="AGOG"/>
    <property type="match status" value="1"/>
</dbReference>
<organism evidence="1 2">
    <name type="scientific">Desulfurobacterium pacificum</name>
    <dbReference type="NCBI Taxonomy" id="240166"/>
    <lineage>
        <taxon>Bacteria</taxon>
        <taxon>Pseudomonadati</taxon>
        <taxon>Aquificota</taxon>
        <taxon>Aquificia</taxon>
        <taxon>Desulfurobacteriales</taxon>
        <taxon>Desulfurobacteriaceae</taxon>
        <taxon>Desulfurobacterium</taxon>
    </lineage>
</organism>
<sequence>MKKIDLQLNIERAREVAFTLLKALKEEGIFGEKDLPDDVAQKIMNEIDEEAFLSMVTLTTSLDYMRNANKLWESSINTLKDEEVNWVFSPKEVTKRGKEKLKKALMKHGLAAKKDKDTEIWYRISETLTKEFNGSIKKFFERFNYDVKEMFETLHKKEKENFPSLSGIKIFPHWIRSLKDKKNLPFKNVEKLPIPVDVHVARATFTTGCITGKYKAKGITETLRKKVIEVWEKGLEGTGISPIEMFRPLWLLSKHGCHYRKNGERPKLEECPVKDFCVDGKVIVTSKKVEIET</sequence>
<dbReference type="InterPro" id="IPR015254">
    <property type="entry name" value="AGOG-like"/>
</dbReference>